<comment type="caution">
    <text evidence="2">The sequence shown here is derived from an EMBL/GenBank/DDBJ whole genome shotgun (WGS) entry which is preliminary data.</text>
</comment>
<evidence type="ECO:0000256" key="1">
    <source>
        <dbReference type="SAM" id="MobiDB-lite"/>
    </source>
</evidence>
<dbReference type="Proteomes" id="UP000023435">
    <property type="component" value="Unassembled WGS sequence"/>
</dbReference>
<name>A0A108U697_9GAMM</name>
<dbReference type="EMBL" id="JAJA02000001">
    <property type="protein sequence ID" value="KWS03325.1"/>
    <property type="molecule type" value="Genomic_DNA"/>
</dbReference>
<dbReference type="AlphaFoldDB" id="A0A108U697"/>
<feature type="compositionally biased region" description="Pro residues" evidence="1">
    <location>
        <begin position="63"/>
        <end position="76"/>
    </location>
</feature>
<proteinExistence type="predicted"/>
<evidence type="ECO:0000313" key="2">
    <source>
        <dbReference type="EMBL" id="KWS03325.1"/>
    </source>
</evidence>
<accession>A0A108U697</accession>
<sequence>MAQRHGTAPGRGTSGICGRTSRTGRGLSDTRPHTHIEAAAGVKVARVTTGTHGVALRHTWGPPHTPEPPDVPRLQL</sequence>
<feature type="region of interest" description="Disordered" evidence="1">
    <location>
        <begin position="54"/>
        <end position="76"/>
    </location>
</feature>
<gene>
    <name evidence="2" type="ORF">AZ78_0871</name>
</gene>
<keyword evidence="3" id="KW-1185">Reference proteome</keyword>
<feature type="region of interest" description="Disordered" evidence="1">
    <location>
        <begin position="1"/>
        <end position="33"/>
    </location>
</feature>
<organism evidence="2 3">
    <name type="scientific">Lysobacter capsici AZ78</name>
    <dbReference type="NCBI Taxonomy" id="1444315"/>
    <lineage>
        <taxon>Bacteria</taxon>
        <taxon>Pseudomonadati</taxon>
        <taxon>Pseudomonadota</taxon>
        <taxon>Gammaproteobacteria</taxon>
        <taxon>Lysobacterales</taxon>
        <taxon>Lysobacteraceae</taxon>
        <taxon>Lysobacter</taxon>
    </lineage>
</organism>
<protein>
    <submittedName>
        <fullName evidence="2">Uncharacterized protein</fullName>
    </submittedName>
</protein>
<reference evidence="2 3" key="1">
    <citation type="journal article" date="2014" name="Genome Announc.">
        <title>Draft Genome Sequence of Lysobacter capsici AZ78, a Bacterium Antagonistic to Plant-Pathogenic Oomycetes.</title>
        <authorList>
            <person name="Puopolo G."/>
            <person name="Sonego P."/>
            <person name="Engelen K."/>
            <person name="Pertot I."/>
        </authorList>
    </citation>
    <scope>NUCLEOTIDE SEQUENCE [LARGE SCALE GENOMIC DNA]</scope>
    <source>
        <strain evidence="2 3">AZ78</strain>
    </source>
</reference>
<evidence type="ECO:0000313" key="3">
    <source>
        <dbReference type="Proteomes" id="UP000023435"/>
    </source>
</evidence>